<dbReference type="InterPro" id="IPR023296">
    <property type="entry name" value="Glyco_hydro_beta-prop_sf"/>
</dbReference>
<reference evidence="2" key="1">
    <citation type="journal article" date="2019" name="Int. J. Syst. Evol. Microbiol.">
        <title>The Global Catalogue of Microorganisms (GCM) 10K type strain sequencing project: providing services to taxonomists for standard genome sequencing and annotation.</title>
        <authorList>
            <consortium name="The Broad Institute Genomics Platform"/>
            <consortium name="The Broad Institute Genome Sequencing Center for Infectious Disease"/>
            <person name="Wu L."/>
            <person name="Ma J."/>
        </authorList>
    </citation>
    <scope>NUCLEOTIDE SEQUENCE [LARGE SCALE GENOMIC DNA]</scope>
    <source>
        <strain evidence="2">CCUG 57942</strain>
    </source>
</reference>
<organism evidence="1 2">
    <name type="scientific">Rubritalea tangerina</name>
    <dbReference type="NCBI Taxonomy" id="430798"/>
    <lineage>
        <taxon>Bacteria</taxon>
        <taxon>Pseudomonadati</taxon>
        <taxon>Verrucomicrobiota</taxon>
        <taxon>Verrucomicrobiia</taxon>
        <taxon>Verrucomicrobiales</taxon>
        <taxon>Rubritaleaceae</taxon>
        <taxon>Rubritalea</taxon>
    </lineage>
</organism>
<evidence type="ECO:0000313" key="2">
    <source>
        <dbReference type="Proteomes" id="UP001597389"/>
    </source>
</evidence>
<comment type="caution">
    <text evidence="1">The sequence shown here is derived from an EMBL/GenBank/DDBJ whole genome shotgun (WGS) entry which is preliminary data.</text>
</comment>
<evidence type="ECO:0008006" key="3">
    <source>
        <dbReference type="Google" id="ProtNLM"/>
    </source>
</evidence>
<dbReference type="Proteomes" id="UP001597389">
    <property type="component" value="Unassembled WGS sequence"/>
</dbReference>
<name>A0ABW4ZBR9_9BACT</name>
<dbReference type="RefSeq" id="WP_377087425.1">
    <property type="nucleotide sequence ID" value="NZ_JBHSJL010000014.1"/>
</dbReference>
<protein>
    <recommendedName>
        <fullName evidence="3">Glycosyl hydrolases family 43</fullName>
    </recommendedName>
</protein>
<evidence type="ECO:0000313" key="1">
    <source>
        <dbReference type="EMBL" id="MFD2159052.1"/>
    </source>
</evidence>
<accession>A0ABW4ZBR9</accession>
<gene>
    <name evidence="1" type="ORF">ACFSW8_09090</name>
</gene>
<keyword evidence="2" id="KW-1185">Reference proteome</keyword>
<sequence>MPFGPVSNYTSRWMTTAEYKDGKFYLYYDNPNDQDPHLIVDEDLRDGKMGKDYGLVFKDPSDGSDNAVIRGADGKFHFIYEDWSPLNASKQAWDSPLAGHAVSPDGIHEWKVLPPAVDLRTKATGKVLEYKHPFQPDKLKYEEHMPKQDAFGDWAGILVGERYYLFADYDPAANKSGRKGMSAAWFTSTSLDEPFKFCSHIGQGHPDPDIGFAEGQFYLITQFNQDFVSPGPWVKGVQARVGVDTSNDGKADQWTEWQEIEERYDHKPGFAKQIVKVPAQVDASGLPAGYGVQFEIKLSAPSGAQVKPRLDGVKISYE</sequence>
<proteinExistence type="predicted"/>
<dbReference type="EMBL" id="JBHUJB010000035">
    <property type="protein sequence ID" value="MFD2159052.1"/>
    <property type="molecule type" value="Genomic_DNA"/>
</dbReference>
<dbReference type="SUPFAM" id="SSF75005">
    <property type="entry name" value="Arabinanase/levansucrase/invertase"/>
    <property type="match status" value="1"/>
</dbReference>
<dbReference type="Gene3D" id="2.115.10.20">
    <property type="entry name" value="Glycosyl hydrolase domain, family 43"/>
    <property type="match status" value="1"/>
</dbReference>